<evidence type="ECO:0000256" key="1">
    <source>
        <dbReference type="SAM" id="MobiDB-lite"/>
    </source>
</evidence>
<dbReference type="Proteomes" id="UP000274922">
    <property type="component" value="Unassembled WGS sequence"/>
</dbReference>
<feature type="region of interest" description="Disordered" evidence="1">
    <location>
        <begin position="468"/>
        <end position="487"/>
    </location>
</feature>
<feature type="region of interest" description="Disordered" evidence="1">
    <location>
        <begin position="280"/>
        <end position="315"/>
    </location>
</feature>
<evidence type="ECO:0000313" key="2">
    <source>
        <dbReference type="EMBL" id="RKP01924.1"/>
    </source>
</evidence>
<feature type="region of interest" description="Disordered" evidence="1">
    <location>
        <begin position="523"/>
        <end position="573"/>
    </location>
</feature>
<accession>A0A4P9X9B2</accession>
<dbReference type="EMBL" id="ML014157">
    <property type="protein sequence ID" value="RKP01924.1"/>
    <property type="molecule type" value="Genomic_DNA"/>
</dbReference>
<keyword evidence="3" id="KW-1185">Reference proteome</keyword>
<proteinExistence type="predicted"/>
<feature type="compositionally biased region" description="Pro residues" evidence="1">
    <location>
        <begin position="282"/>
        <end position="294"/>
    </location>
</feature>
<feature type="region of interest" description="Disordered" evidence="1">
    <location>
        <begin position="347"/>
        <end position="387"/>
    </location>
</feature>
<feature type="compositionally biased region" description="Pro residues" evidence="1">
    <location>
        <begin position="376"/>
        <end position="386"/>
    </location>
</feature>
<gene>
    <name evidence="2" type="ORF">CXG81DRAFT_18355</name>
</gene>
<dbReference type="OrthoDB" id="2127453at2759"/>
<sequence>MSHLPLPTGPLPVALGAPSPFQTEYSRQYQWRLPYVPYAPGQVSSDVIHGRTPIGAPVGAPVPVPVTASHAASPSLSAPAPTSVPALATDAARMSHFSTTAPTATVAPSAPMMSTTAAALAPAAAAAAAAAPAPVVTTTAAPAPSPPSPPAPARVGIVPYGAGTLNDANPAVHARTFNTLAPPSEQHTYVADRAVRMKQYEAERLAKKSQIAALLEVPEATSLLRRYLTARQAAERSMHRFQSEYSKEFRNWTGRPLSTPARPPGTVPWLATVPPAGAVAPSPNPWNTPPPNPLVPSDAPAIATAPPPAPSVVSGTLAREPLAPAAATGSHASGTVPAPVQPAQIVVSSSPEAAPAAPATTIARRSSDPSDAPTAVPAPAPAPVPPSAAVTCSLAAGGYPTPPETVGETYSLAQLAAIPPAGITDAVQNHHFEKRHVPTPPFAVAAAATAASSAAAERAAWAEAARLDAARGSASSRRWADPRPARTLMQDPAAIDAMRPAGVRTIRESGEQVGALMTSWGHGVDTDDADDRDGPLTVPPQRYRRAPLEPSRTDGAGAASTYGRPDQTGSSLAGAGESLVRFQMDPSHTYQLAQDLLQRARSRAATTTLEVRR</sequence>
<evidence type="ECO:0000313" key="3">
    <source>
        <dbReference type="Proteomes" id="UP000274922"/>
    </source>
</evidence>
<organism evidence="2 3">
    <name type="scientific">Caulochytrium protostelioides</name>
    <dbReference type="NCBI Taxonomy" id="1555241"/>
    <lineage>
        <taxon>Eukaryota</taxon>
        <taxon>Fungi</taxon>
        <taxon>Fungi incertae sedis</taxon>
        <taxon>Chytridiomycota</taxon>
        <taxon>Chytridiomycota incertae sedis</taxon>
        <taxon>Chytridiomycetes</taxon>
        <taxon>Caulochytriales</taxon>
        <taxon>Caulochytriaceae</taxon>
        <taxon>Caulochytrium</taxon>
    </lineage>
</organism>
<feature type="compositionally biased region" description="Low complexity" evidence="1">
    <location>
        <begin position="347"/>
        <end position="375"/>
    </location>
</feature>
<feature type="compositionally biased region" description="Low complexity" evidence="1">
    <location>
        <begin position="295"/>
        <end position="304"/>
    </location>
</feature>
<protein>
    <submittedName>
        <fullName evidence="2">Uncharacterized protein</fullName>
    </submittedName>
</protein>
<dbReference type="AlphaFoldDB" id="A0A4P9X9B2"/>
<reference evidence="3" key="1">
    <citation type="journal article" date="2018" name="Nat. Microbiol.">
        <title>Leveraging single-cell genomics to expand the fungal tree of life.</title>
        <authorList>
            <person name="Ahrendt S.R."/>
            <person name="Quandt C.A."/>
            <person name="Ciobanu D."/>
            <person name="Clum A."/>
            <person name="Salamov A."/>
            <person name="Andreopoulos B."/>
            <person name="Cheng J.F."/>
            <person name="Woyke T."/>
            <person name="Pelin A."/>
            <person name="Henrissat B."/>
            <person name="Reynolds N.K."/>
            <person name="Benny G.L."/>
            <person name="Smith M.E."/>
            <person name="James T.Y."/>
            <person name="Grigoriev I.V."/>
        </authorList>
    </citation>
    <scope>NUCLEOTIDE SEQUENCE [LARGE SCALE GENOMIC DNA]</scope>
    <source>
        <strain evidence="3">ATCC 52028</strain>
    </source>
</reference>
<name>A0A4P9X9B2_9FUNG</name>